<sequence length="112" mass="12608">MTCWLLIPQEVLVARSKKLIDRLKAEQAGNPKIPHYESRPGESCWPLQPDDIKTAGYWKQERRRVPKDAEPAAYVISGQGGSLHGSVLLTRWVPAYHIDQTVPMKSKSADTN</sequence>
<accession>A0A3Q8U553</accession>
<gene>
    <name evidence="1" type="ORF">EJA05_21185</name>
</gene>
<name>A0A3Q8U553_9PSED</name>
<dbReference type="OrthoDB" id="6920989at2"/>
<dbReference type="KEGG" id="pory:EJA05_21185"/>
<organism evidence="1 2">
    <name type="scientific">Pseudomonas entomophila</name>
    <dbReference type="NCBI Taxonomy" id="312306"/>
    <lineage>
        <taxon>Bacteria</taxon>
        <taxon>Pseudomonadati</taxon>
        <taxon>Pseudomonadota</taxon>
        <taxon>Gammaproteobacteria</taxon>
        <taxon>Pseudomonadales</taxon>
        <taxon>Pseudomonadaceae</taxon>
        <taxon>Pseudomonas</taxon>
    </lineage>
</organism>
<dbReference type="Proteomes" id="UP000268230">
    <property type="component" value="Chromosome"/>
</dbReference>
<proteinExistence type="predicted"/>
<evidence type="ECO:0000313" key="2">
    <source>
        <dbReference type="Proteomes" id="UP000268230"/>
    </source>
</evidence>
<dbReference type="EMBL" id="CP034338">
    <property type="protein sequence ID" value="AZL71517.1"/>
    <property type="molecule type" value="Genomic_DNA"/>
</dbReference>
<protein>
    <submittedName>
        <fullName evidence="1">Uncharacterized protein</fullName>
    </submittedName>
</protein>
<dbReference type="AlphaFoldDB" id="A0A3Q8U553"/>
<evidence type="ECO:0000313" key="1">
    <source>
        <dbReference type="EMBL" id="AZL71517.1"/>
    </source>
</evidence>
<reference evidence="1 2" key="1">
    <citation type="submission" date="2018-12" db="EMBL/GenBank/DDBJ databases">
        <authorList>
            <person name="Li S."/>
            <person name="Yang R."/>
            <person name="Chen G."/>
            <person name="Zou L."/>
            <person name="Zhang C."/>
            <person name="Chen Y."/>
            <person name="Liu Z."/>
            <person name="Li Y."/>
            <person name="Yan Y."/>
            <person name="Huang M."/>
            <person name="Chen T."/>
        </authorList>
    </citation>
    <scope>NUCLEOTIDE SEQUENCE [LARGE SCALE GENOMIC DNA]</scope>
    <source>
        <strain evidence="1 2">1257</strain>
    </source>
</reference>